<dbReference type="SUPFAM" id="SSF51161">
    <property type="entry name" value="Trimeric LpxA-like enzymes"/>
    <property type="match status" value="1"/>
</dbReference>
<keyword evidence="6" id="KW-1185">Reference proteome</keyword>
<dbReference type="Proteomes" id="UP000249688">
    <property type="component" value="Unassembled WGS sequence"/>
</dbReference>
<keyword evidence="4" id="KW-0012">Acyltransferase</keyword>
<comment type="caution">
    <text evidence="5">The sequence shown here is derived from an EMBL/GenBank/DDBJ whole genome shotgun (WGS) entry which is preliminary data.</text>
</comment>
<comment type="similarity">
    <text evidence="1">Belongs to the transferase hexapeptide repeat family.</text>
</comment>
<dbReference type="InterPro" id="IPR050179">
    <property type="entry name" value="Trans_hexapeptide_repeat"/>
</dbReference>
<dbReference type="InterPro" id="IPR018357">
    <property type="entry name" value="Hexapep_transf_CS"/>
</dbReference>
<dbReference type="EMBL" id="QKYU01000025">
    <property type="protein sequence ID" value="PZW40058.1"/>
    <property type="molecule type" value="Genomic_DNA"/>
</dbReference>
<proteinExistence type="inferred from homology"/>
<dbReference type="PROSITE" id="PS00101">
    <property type="entry name" value="HEXAPEP_TRANSFERASES"/>
    <property type="match status" value="1"/>
</dbReference>
<dbReference type="PANTHER" id="PTHR43300">
    <property type="entry name" value="ACETYLTRANSFERASE"/>
    <property type="match status" value="1"/>
</dbReference>
<reference evidence="5 6" key="1">
    <citation type="submission" date="2018-06" db="EMBL/GenBank/DDBJ databases">
        <title>Genomic Encyclopedia of Archaeal and Bacterial Type Strains, Phase II (KMG-II): from individual species to whole genera.</title>
        <authorList>
            <person name="Goeker M."/>
        </authorList>
    </citation>
    <scope>NUCLEOTIDE SEQUENCE [LARGE SCALE GENOMIC DNA]</scope>
    <source>
        <strain evidence="5 6">DSM 24525</strain>
    </source>
</reference>
<evidence type="ECO:0000313" key="5">
    <source>
        <dbReference type="EMBL" id="PZW40058.1"/>
    </source>
</evidence>
<accession>A0A2W7I177</accession>
<protein>
    <submittedName>
        <fullName evidence="5">Transferase family hexapeptide repeat protein</fullName>
    </submittedName>
</protein>
<dbReference type="CDD" id="cd03349">
    <property type="entry name" value="LbH_XAT"/>
    <property type="match status" value="1"/>
</dbReference>
<dbReference type="GO" id="GO:0016746">
    <property type="term" value="F:acyltransferase activity"/>
    <property type="evidence" value="ECO:0007669"/>
    <property type="project" value="UniProtKB-KW"/>
</dbReference>
<evidence type="ECO:0000313" key="6">
    <source>
        <dbReference type="Proteomes" id="UP000249688"/>
    </source>
</evidence>
<evidence type="ECO:0000256" key="3">
    <source>
        <dbReference type="ARBA" id="ARBA00022737"/>
    </source>
</evidence>
<dbReference type="AlphaFoldDB" id="A0A2W7I177"/>
<evidence type="ECO:0000256" key="2">
    <source>
        <dbReference type="ARBA" id="ARBA00022679"/>
    </source>
</evidence>
<dbReference type="Pfam" id="PF00132">
    <property type="entry name" value="Hexapep"/>
    <property type="match status" value="1"/>
</dbReference>
<keyword evidence="3" id="KW-0677">Repeat</keyword>
<dbReference type="InterPro" id="IPR001451">
    <property type="entry name" value="Hexapep"/>
</dbReference>
<dbReference type="RefSeq" id="WP_111399812.1">
    <property type="nucleotide sequence ID" value="NZ_QKYU01000025.1"/>
</dbReference>
<dbReference type="PANTHER" id="PTHR43300:SF11">
    <property type="entry name" value="ACETYLTRANSFERASE RV3034C-RELATED"/>
    <property type="match status" value="1"/>
</dbReference>
<dbReference type="InterPro" id="IPR011004">
    <property type="entry name" value="Trimer_LpxA-like_sf"/>
</dbReference>
<evidence type="ECO:0000256" key="4">
    <source>
        <dbReference type="ARBA" id="ARBA00023315"/>
    </source>
</evidence>
<evidence type="ECO:0000256" key="1">
    <source>
        <dbReference type="ARBA" id="ARBA00007274"/>
    </source>
</evidence>
<organism evidence="5 6">
    <name type="scientific">Humitalea rosea</name>
    <dbReference type="NCBI Taxonomy" id="990373"/>
    <lineage>
        <taxon>Bacteria</taxon>
        <taxon>Pseudomonadati</taxon>
        <taxon>Pseudomonadota</taxon>
        <taxon>Alphaproteobacteria</taxon>
        <taxon>Acetobacterales</taxon>
        <taxon>Roseomonadaceae</taxon>
        <taxon>Humitalea</taxon>
    </lineage>
</organism>
<gene>
    <name evidence="5" type="ORF">C8P66_12526</name>
</gene>
<keyword evidence="2 5" id="KW-0808">Transferase</keyword>
<sequence length="254" mass="27937">MPQPQLIPLTINQALLGKMRELGLNYPRLAGATQLHSDTVLERPSSCDASLSSAFPFRIGAYSYCNGGLFAHFELGRYCSLASEVWIGQFEHPTDWFSTSTLGMDPQFKGWLDHYVRQFGQPAPFAARRYQARPLTRIGHDVWIGGKAVLRAGLTIGDGAIIGAGAVVTRDVPPYAIMGGVPARLLRYRFDAATIAAMLDLRWWDYHIFDFLDVPPADIAAWIAHARKAINSGTAKRIEGMSVTAADLARMQAT</sequence>
<dbReference type="Gene3D" id="2.160.10.10">
    <property type="entry name" value="Hexapeptide repeat proteins"/>
    <property type="match status" value="1"/>
</dbReference>
<name>A0A2W7I177_9PROT</name>